<dbReference type="EMBL" id="BKCP01007804">
    <property type="protein sequence ID" value="GER47266.1"/>
    <property type="molecule type" value="Genomic_DNA"/>
</dbReference>
<evidence type="ECO:0000313" key="18">
    <source>
        <dbReference type="Proteomes" id="UP000325081"/>
    </source>
</evidence>
<keyword evidence="15" id="KW-0732">Signal</keyword>
<keyword evidence="9" id="KW-0408">Iron</keyword>
<feature type="site" description="Transition state stabilizer" evidence="12">
    <location>
        <position position="63"/>
    </location>
</feature>
<dbReference type="GO" id="GO:0006979">
    <property type="term" value="P:response to oxidative stress"/>
    <property type="evidence" value="ECO:0007669"/>
    <property type="project" value="InterPro"/>
</dbReference>
<dbReference type="Pfam" id="PF00141">
    <property type="entry name" value="peroxidase"/>
    <property type="match status" value="1"/>
</dbReference>
<evidence type="ECO:0000256" key="4">
    <source>
        <dbReference type="ARBA" id="ARBA00022559"/>
    </source>
</evidence>
<evidence type="ECO:0000256" key="12">
    <source>
        <dbReference type="PIRSR" id="PIRSR600823-4"/>
    </source>
</evidence>
<evidence type="ECO:0000256" key="13">
    <source>
        <dbReference type="PIRSR" id="PIRSR600823-5"/>
    </source>
</evidence>
<dbReference type="PROSITE" id="PS50873">
    <property type="entry name" value="PEROXIDASE_4"/>
    <property type="match status" value="1"/>
</dbReference>
<comment type="cofactor">
    <cofactor evidence="2">
        <name>heme b</name>
        <dbReference type="ChEBI" id="CHEBI:60344"/>
    </cofactor>
</comment>
<evidence type="ECO:0000256" key="6">
    <source>
        <dbReference type="ARBA" id="ARBA00022723"/>
    </source>
</evidence>
<reference evidence="18" key="1">
    <citation type="journal article" date="2019" name="Curr. Biol.">
        <title>Genome Sequence of Striga asiatica Provides Insight into the Evolution of Plant Parasitism.</title>
        <authorList>
            <person name="Yoshida S."/>
            <person name="Kim S."/>
            <person name="Wafula E.K."/>
            <person name="Tanskanen J."/>
            <person name="Kim Y.M."/>
            <person name="Honaas L."/>
            <person name="Yang Z."/>
            <person name="Spallek T."/>
            <person name="Conn C.E."/>
            <person name="Ichihashi Y."/>
            <person name="Cheong K."/>
            <person name="Cui S."/>
            <person name="Der J.P."/>
            <person name="Gundlach H."/>
            <person name="Jiao Y."/>
            <person name="Hori C."/>
            <person name="Ishida J.K."/>
            <person name="Kasahara H."/>
            <person name="Kiba T."/>
            <person name="Kim M.S."/>
            <person name="Koo N."/>
            <person name="Laohavisit A."/>
            <person name="Lee Y.H."/>
            <person name="Lumba S."/>
            <person name="McCourt P."/>
            <person name="Mortimer J.C."/>
            <person name="Mutuku J.M."/>
            <person name="Nomura T."/>
            <person name="Sasaki-Sekimoto Y."/>
            <person name="Seto Y."/>
            <person name="Wang Y."/>
            <person name="Wakatake T."/>
            <person name="Sakakibara H."/>
            <person name="Demura T."/>
            <person name="Yamaguchi S."/>
            <person name="Yoneyama K."/>
            <person name="Manabe R.I."/>
            <person name="Nelson D.C."/>
            <person name="Schulman A.H."/>
            <person name="Timko M.P."/>
            <person name="dePamphilis C.W."/>
            <person name="Choi D."/>
            <person name="Shirasu K."/>
        </authorList>
    </citation>
    <scope>NUCLEOTIDE SEQUENCE [LARGE SCALE GENOMIC DNA]</scope>
    <source>
        <strain evidence="18">cv. UVA1</strain>
    </source>
</reference>
<proteinExistence type="inferred from homology"/>
<dbReference type="GO" id="GO:0020037">
    <property type="term" value="F:heme binding"/>
    <property type="evidence" value="ECO:0007669"/>
    <property type="project" value="InterPro"/>
</dbReference>
<feature type="binding site" evidence="11">
    <location>
        <position position="68"/>
    </location>
    <ligand>
        <name>Ca(2+)</name>
        <dbReference type="ChEBI" id="CHEBI:29108"/>
        <label>1</label>
    </ligand>
</feature>
<gene>
    <name evidence="17" type="ORF">STAS_24355</name>
</gene>
<evidence type="ECO:0000256" key="7">
    <source>
        <dbReference type="ARBA" id="ARBA00022837"/>
    </source>
</evidence>
<feature type="disulfide bond" evidence="13">
    <location>
        <begin position="69"/>
        <end position="74"/>
    </location>
</feature>
<keyword evidence="8" id="KW-0560">Oxidoreductase</keyword>
<dbReference type="PANTHER" id="PTHR31235">
    <property type="entry name" value="PEROXIDASE 25-RELATED"/>
    <property type="match status" value="1"/>
</dbReference>
<feature type="disulfide bond" evidence="13">
    <location>
        <begin position="36"/>
        <end position="116"/>
    </location>
</feature>
<dbReference type="GO" id="GO:0046872">
    <property type="term" value="F:metal ion binding"/>
    <property type="evidence" value="ECO:0007669"/>
    <property type="project" value="UniProtKB-KW"/>
</dbReference>
<evidence type="ECO:0000256" key="15">
    <source>
        <dbReference type="SAM" id="SignalP"/>
    </source>
</evidence>
<accession>A0A5A7QQJ9</accession>
<evidence type="ECO:0000256" key="9">
    <source>
        <dbReference type="ARBA" id="ARBA00023004"/>
    </source>
</evidence>
<dbReference type="Proteomes" id="UP000325081">
    <property type="component" value="Unassembled WGS sequence"/>
</dbReference>
<evidence type="ECO:0000256" key="1">
    <source>
        <dbReference type="ARBA" id="ARBA00000189"/>
    </source>
</evidence>
<comment type="similarity">
    <text evidence="14">Belongs to the peroxidase family.</text>
</comment>
<dbReference type="PROSITE" id="PS00436">
    <property type="entry name" value="PEROXIDASE_2"/>
    <property type="match status" value="1"/>
</dbReference>
<evidence type="ECO:0000256" key="8">
    <source>
        <dbReference type="ARBA" id="ARBA00023002"/>
    </source>
</evidence>
<dbReference type="InterPro" id="IPR000823">
    <property type="entry name" value="Peroxidase_pln"/>
</dbReference>
<comment type="cofactor">
    <cofactor evidence="11">
        <name>Ca(2+)</name>
        <dbReference type="ChEBI" id="CHEBI:29108"/>
    </cofactor>
    <text evidence="11">Binds 2 calcium ions per subunit.</text>
</comment>
<feature type="binding site" evidence="11">
    <location>
        <position position="75"/>
    </location>
    <ligand>
        <name>Ca(2+)</name>
        <dbReference type="ChEBI" id="CHEBI:29108"/>
        <label>1</label>
    </ligand>
</feature>
<evidence type="ECO:0000256" key="11">
    <source>
        <dbReference type="PIRSR" id="PIRSR600823-3"/>
    </source>
</evidence>
<dbReference type="OrthoDB" id="912274at2759"/>
<feature type="binding site" evidence="11">
    <location>
        <position position="77"/>
    </location>
    <ligand>
        <name>Ca(2+)</name>
        <dbReference type="ChEBI" id="CHEBI:29108"/>
        <label>1</label>
    </ligand>
</feature>
<keyword evidence="18" id="KW-1185">Reference proteome</keyword>
<dbReference type="AlphaFoldDB" id="A0A5A7QQJ9"/>
<feature type="signal peptide" evidence="15">
    <location>
        <begin position="1"/>
        <end position="25"/>
    </location>
</feature>
<evidence type="ECO:0000256" key="5">
    <source>
        <dbReference type="ARBA" id="ARBA00022617"/>
    </source>
</evidence>
<keyword evidence="13" id="KW-1015">Disulfide bond</keyword>
<dbReference type="GO" id="GO:0140825">
    <property type="term" value="F:lactoperoxidase activity"/>
    <property type="evidence" value="ECO:0007669"/>
    <property type="project" value="UniProtKB-EC"/>
</dbReference>
<feature type="active site" description="Proton acceptor" evidence="10">
    <location>
        <position position="67"/>
    </location>
</feature>
<dbReference type="InterPro" id="IPR019794">
    <property type="entry name" value="Peroxidases_AS"/>
</dbReference>
<evidence type="ECO:0000256" key="2">
    <source>
        <dbReference type="ARBA" id="ARBA00001970"/>
    </source>
</evidence>
<dbReference type="InterPro" id="IPR010255">
    <property type="entry name" value="Haem_peroxidase_sf"/>
</dbReference>
<dbReference type="SUPFAM" id="SSF48113">
    <property type="entry name" value="Heme-dependent peroxidases"/>
    <property type="match status" value="1"/>
</dbReference>
<comment type="caution">
    <text evidence="17">The sequence shown here is derived from an EMBL/GenBank/DDBJ whole genome shotgun (WGS) entry which is preliminary data.</text>
</comment>
<evidence type="ECO:0000259" key="16">
    <source>
        <dbReference type="PROSITE" id="PS50873"/>
    </source>
</evidence>
<dbReference type="EC" id="1.11.1.7" evidence="3"/>
<keyword evidence="7 11" id="KW-0106">Calcium</keyword>
<protein>
    <recommendedName>
        <fullName evidence="3">peroxidase</fullName>
        <ecNumber evidence="3">1.11.1.7</ecNumber>
    </recommendedName>
</protein>
<sequence length="149" mass="16374">MSYKLLKTLVSIFVLSIHTFEPSEAQLKANIYRSSCAFAEVDVRNAVAQAIMKDQGIAAGLIRLYFHDCFVRACDASVLIDSTPSNNAKKSAPPNNPSLRGFEVIENAKNVLESMCKGIVSCADIIAFAARDNVLFIRTSIPNQLSFVW</sequence>
<dbReference type="Gene3D" id="1.10.520.10">
    <property type="match status" value="1"/>
</dbReference>
<dbReference type="PRINTS" id="PR00458">
    <property type="entry name" value="PEROXIDASE"/>
</dbReference>
<evidence type="ECO:0000313" key="17">
    <source>
        <dbReference type="EMBL" id="GER47266.1"/>
    </source>
</evidence>
<feature type="binding site" evidence="11">
    <location>
        <position position="71"/>
    </location>
    <ligand>
        <name>Ca(2+)</name>
        <dbReference type="ChEBI" id="CHEBI:29108"/>
        <label>1</label>
    </ligand>
</feature>
<keyword evidence="5" id="KW-0349">Heme</keyword>
<evidence type="ECO:0000256" key="10">
    <source>
        <dbReference type="PIRSR" id="PIRSR600823-1"/>
    </source>
</evidence>
<keyword evidence="6 11" id="KW-0479">Metal-binding</keyword>
<name>A0A5A7QQJ9_STRAF</name>
<keyword evidence="4 17" id="KW-0575">Peroxidase</keyword>
<comment type="catalytic activity">
    <reaction evidence="1">
        <text>2 a phenolic donor + H2O2 = 2 a phenolic radical donor + 2 H2O</text>
        <dbReference type="Rhea" id="RHEA:56136"/>
        <dbReference type="ChEBI" id="CHEBI:15377"/>
        <dbReference type="ChEBI" id="CHEBI:16240"/>
        <dbReference type="ChEBI" id="CHEBI:139520"/>
        <dbReference type="ChEBI" id="CHEBI:139521"/>
        <dbReference type="EC" id="1.11.1.7"/>
    </reaction>
</comment>
<evidence type="ECO:0000256" key="3">
    <source>
        <dbReference type="ARBA" id="ARBA00012313"/>
    </source>
</evidence>
<dbReference type="InterPro" id="IPR002016">
    <property type="entry name" value="Haem_peroxidase"/>
</dbReference>
<evidence type="ECO:0000256" key="14">
    <source>
        <dbReference type="RuleBase" id="RU004241"/>
    </source>
</evidence>
<dbReference type="PRINTS" id="PR00461">
    <property type="entry name" value="PLPEROXIDASE"/>
</dbReference>
<organism evidence="17 18">
    <name type="scientific">Striga asiatica</name>
    <name type="common">Asiatic witchweed</name>
    <name type="synonym">Buchnera asiatica</name>
    <dbReference type="NCBI Taxonomy" id="4170"/>
    <lineage>
        <taxon>Eukaryota</taxon>
        <taxon>Viridiplantae</taxon>
        <taxon>Streptophyta</taxon>
        <taxon>Embryophyta</taxon>
        <taxon>Tracheophyta</taxon>
        <taxon>Spermatophyta</taxon>
        <taxon>Magnoliopsida</taxon>
        <taxon>eudicotyledons</taxon>
        <taxon>Gunneridae</taxon>
        <taxon>Pentapetalae</taxon>
        <taxon>asterids</taxon>
        <taxon>lamiids</taxon>
        <taxon>Lamiales</taxon>
        <taxon>Orobanchaceae</taxon>
        <taxon>Buchnereae</taxon>
        <taxon>Striga</taxon>
    </lineage>
</organism>
<feature type="chain" id="PRO_5023003684" description="peroxidase" evidence="15">
    <location>
        <begin position="26"/>
        <end position="149"/>
    </location>
</feature>
<feature type="domain" description="Plant heme peroxidase family profile" evidence="16">
    <location>
        <begin position="26"/>
        <end position="149"/>
    </location>
</feature>